<sequence>MQVQIEPDFLNDKQVARKLSLSDSWVRGQRHKRNKGLPHTLTVDAKYIGKCPRYLRGEIDAFVASIAAA</sequence>
<dbReference type="KEGG" id="sch:Sphch_0743"/>
<dbReference type="Proteomes" id="UP000007150">
    <property type="component" value="Chromosome 1"/>
</dbReference>
<dbReference type="HOGENOM" id="CLU_2828971_0_0_5"/>
<keyword evidence="2" id="KW-1185">Reference proteome</keyword>
<evidence type="ECO:0000313" key="1">
    <source>
        <dbReference type="EMBL" id="AEG48438.1"/>
    </source>
</evidence>
<name>F6EZG2_SPHCR</name>
<evidence type="ECO:0000313" key="2">
    <source>
        <dbReference type="Proteomes" id="UP000007150"/>
    </source>
</evidence>
<proteinExistence type="predicted"/>
<accession>F6EZG2</accession>
<reference evidence="1 2" key="1">
    <citation type="submission" date="2011-05" db="EMBL/GenBank/DDBJ databases">
        <title>Complete sequence of chromosome 1 of Sphingobium chlorophenolicum L-1.</title>
        <authorList>
            <consortium name="US DOE Joint Genome Institute"/>
            <person name="Lucas S."/>
            <person name="Han J."/>
            <person name="Lapidus A."/>
            <person name="Cheng J.-F."/>
            <person name="Goodwin L."/>
            <person name="Pitluck S."/>
            <person name="Peters L."/>
            <person name="Daligault H."/>
            <person name="Han C."/>
            <person name="Tapia R."/>
            <person name="Land M."/>
            <person name="Hauser L."/>
            <person name="Kyrpides N."/>
            <person name="Ivanova N."/>
            <person name="Pagani I."/>
            <person name="Turner P."/>
            <person name="Copley S."/>
            <person name="Woyke T."/>
        </authorList>
    </citation>
    <scope>NUCLEOTIDE SEQUENCE [LARGE SCALE GENOMIC DNA]</scope>
    <source>
        <strain evidence="1 2">L-1</strain>
    </source>
</reference>
<dbReference type="STRING" id="690566.Sphch_0743"/>
<dbReference type="RefSeq" id="WP_013846703.1">
    <property type="nucleotide sequence ID" value="NC_015593.1"/>
</dbReference>
<organism evidence="1 2">
    <name type="scientific">Sphingobium chlorophenolicum L-1</name>
    <dbReference type="NCBI Taxonomy" id="690566"/>
    <lineage>
        <taxon>Bacteria</taxon>
        <taxon>Pseudomonadati</taxon>
        <taxon>Pseudomonadota</taxon>
        <taxon>Alphaproteobacteria</taxon>
        <taxon>Sphingomonadales</taxon>
        <taxon>Sphingomonadaceae</taxon>
        <taxon>Sphingobium</taxon>
    </lineage>
</organism>
<dbReference type="AlphaFoldDB" id="F6EZG2"/>
<gene>
    <name evidence="1" type="ORF">Sphch_0743</name>
</gene>
<dbReference type="EMBL" id="CP002798">
    <property type="protein sequence ID" value="AEG48438.1"/>
    <property type="molecule type" value="Genomic_DNA"/>
</dbReference>
<protein>
    <submittedName>
        <fullName evidence="1">Uncharacterized protein</fullName>
    </submittedName>
</protein>